<comment type="caution">
    <text evidence="1">The sequence shown here is derived from an EMBL/GenBank/DDBJ whole genome shotgun (WGS) entry which is preliminary data.</text>
</comment>
<dbReference type="EMBL" id="JAAHCF010000230">
    <property type="protein sequence ID" value="KAK8146151.1"/>
    <property type="molecule type" value="Genomic_DNA"/>
</dbReference>
<proteinExistence type="predicted"/>
<evidence type="ECO:0000313" key="2">
    <source>
        <dbReference type="Proteomes" id="UP001397290"/>
    </source>
</evidence>
<sequence length="383" mass="44023">MDTQLASSSIHANQRRTVTPIGSLDRSMLLEAETRRRQATDQSNRAGFVTNFRTPAGTKFCDDCIYARNEPEYAIRIENILAKRRCSACDRKHGGFLFSKYQRHRTDEVRVCIGAEGFVTVCPHTTLSLKDMDNFLVMHPEQDYKRRSVPSCPHEPCISLNLQAEYRWNPMSKPGQQSVYIEWSTEIKSDNSRDWREQVVEKATELVKNHPKLFCPHIRAVPARFGDISSIVRNQFTCIHDEKFEMGCFSCDQAIYFDEVDSQANGGRIRLRGWRRVRVDTGSKTRGCHWKWLSNIEPDSFGLHQDSEAMNISWCHGGPACATNYGYLHYTELLFNAAQPNCELFAALYKEKRCFSYQPFMDEDGGRGVHGIDIKAAKMQRHN</sequence>
<dbReference type="AlphaFoldDB" id="A0AAW0RW89"/>
<keyword evidence="2" id="KW-1185">Reference proteome</keyword>
<reference evidence="1 2" key="1">
    <citation type="submission" date="2020-02" db="EMBL/GenBank/DDBJ databases">
        <title>Comparative genomics of the hypocrealean fungal genus Beauvera.</title>
        <authorList>
            <person name="Showalter D.N."/>
            <person name="Bushley K.E."/>
            <person name="Rehner S.A."/>
        </authorList>
    </citation>
    <scope>NUCLEOTIDE SEQUENCE [LARGE SCALE GENOMIC DNA]</scope>
    <source>
        <strain evidence="1 2">ARSEF4384</strain>
    </source>
</reference>
<dbReference type="Proteomes" id="UP001397290">
    <property type="component" value="Unassembled WGS sequence"/>
</dbReference>
<protein>
    <submittedName>
        <fullName evidence="1">Uncharacterized protein</fullName>
    </submittedName>
</protein>
<gene>
    <name evidence="1" type="ORF">G3M48_003531</name>
</gene>
<accession>A0AAW0RW89</accession>
<organism evidence="1 2">
    <name type="scientific">Beauveria asiatica</name>
    <dbReference type="NCBI Taxonomy" id="1069075"/>
    <lineage>
        <taxon>Eukaryota</taxon>
        <taxon>Fungi</taxon>
        <taxon>Dikarya</taxon>
        <taxon>Ascomycota</taxon>
        <taxon>Pezizomycotina</taxon>
        <taxon>Sordariomycetes</taxon>
        <taxon>Hypocreomycetidae</taxon>
        <taxon>Hypocreales</taxon>
        <taxon>Cordycipitaceae</taxon>
        <taxon>Beauveria</taxon>
    </lineage>
</organism>
<name>A0AAW0RW89_9HYPO</name>
<evidence type="ECO:0000313" key="1">
    <source>
        <dbReference type="EMBL" id="KAK8146151.1"/>
    </source>
</evidence>